<dbReference type="PANTHER" id="PTHR11070">
    <property type="entry name" value="UVRD / RECB / PCRA DNA HELICASE FAMILY MEMBER"/>
    <property type="match status" value="1"/>
</dbReference>
<dbReference type="Proteomes" id="UP001216828">
    <property type="component" value="Chromosome"/>
</dbReference>
<keyword evidence="1" id="KW-0547">Nucleotide-binding</keyword>
<reference evidence="8 9" key="1">
    <citation type="submission" date="2021-08" db="EMBL/GenBank/DDBJ databases">
        <title>Stenotrophomonas forensis sp. nov., isolated from contaminated viral transport media.</title>
        <authorList>
            <person name="Nguyen S.V."/>
            <person name="Edwards D."/>
            <person name="Scott S."/>
            <person name="Doss J."/>
            <person name="Merid S."/>
            <person name="Zelaya E."/>
            <person name="Maza C."/>
            <person name="Mann M."/>
            <person name="Hamilton B."/>
            <person name="Blackwell R."/>
            <person name="Tran A."/>
            <person name="Hauser J."/>
        </authorList>
    </citation>
    <scope>NUCLEOTIDE SEQUENCE [LARGE SCALE GENOMIC DNA]</scope>
    <source>
        <strain evidence="8 9">DFS-20110405</strain>
    </source>
</reference>
<dbReference type="Pfam" id="PF00580">
    <property type="entry name" value="UvrD-helicase"/>
    <property type="match status" value="1"/>
</dbReference>
<dbReference type="GO" id="GO:0004386">
    <property type="term" value="F:helicase activity"/>
    <property type="evidence" value="ECO:0007669"/>
    <property type="project" value="UniProtKB-KW"/>
</dbReference>
<protein>
    <recommendedName>
        <fullName evidence="5">DNA 3'-5' helicase II</fullName>
    </recommendedName>
</protein>
<organism evidence="8 9">
    <name type="scientific">Stenotrophomonas forensis</name>
    <dbReference type="NCBI Taxonomy" id="2871169"/>
    <lineage>
        <taxon>Bacteria</taxon>
        <taxon>Pseudomonadati</taxon>
        <taxon>Pseudomonadota</taxon>
        <taxon>Gammaproteobacteria</taxon>
        <taxon>Lysobacterales</taxon>
        <taxon>Lysobacteraceae</taxon>
        <taxon>Stenotrophomonas</taxon>
        <taxon>Stenotrophomonas maltophilia group</taxon>
    </lineage>
</organism>
<evidence type="ECO:0000256" key="4">
    <source>
        <dbReference type="ARBA" id="ARBA00022840"/>
    </source>
</evidence>
<feature type="domain" description="UvrD-like helicase ATP-binding" evidence="6">
    <location>
        <begin position="7"/>
        <end position="79"/>
    </location>
</feature>
<evidence type="ECO:0000313" key="9">
    <source>
        <dbReference type="Proteomes" id="UP001216828"/>
    </source>
</evidence>
<dbReference type="RefSeq" id="WP_274512042.1">
    <property type="nucleotide sequence ID" value="NZ_CP082270.1"/>
</dbReference>
<dbReference type="InterPro" id="IPR027785">
    <property type="entry name" value="UvrD-like_helicase_C"/>
</dbReference>
<feature type="domain" description="UvrD-like helicase C-terminal" evidence="7">
    <location>
        <begin position="360"/>
        <end position="406"/>
    </location>
</feature>
<proteinExistence type="predicted"/>
<sequence>MTVAVFSGGAGSGKTYQLMQKLAQVIAEKPLEDGRKVLALTFMHGARRRLDDRLARVPGMDRRYECATLDSFAARIVRRWQSLAIQERYGEPLESEYEETCRVAAALLNHRHVVLWVKASYPVLIIDEAQDLSANRLDVVRHLATELTTLIAADEFQCLDAALRPNPAWGWLQLQEDHVKLERTMRTNVGSLLDAAAALRSGLDLPCGPGFSFKATANAALASTFLSNQIGWKVKGKSLAVISPVVKAFAEDTLMASAVKATKHGNGPYRIDWEQAEDKVVEALLARIVAPAVATPAEALEAVRATGDHVLYGEFSRWVDRLIRTRREVAISREMLAATVKQICANRARFQRSSDLGYKAMSVHRAKNREFDHVVVLWPAATSGDNEQKRRLLYNAVTRAKVECLVLVQAKKHLDEPPFKQ</sequence>
<evidence type="ECO:0000256" key="2">
    <source>
        <dbReference type="ARBA" id="ARBA00022801"/>
    </source>
</evidence>
<accession>A0ABY7Y3L4</accession>
<dbReference type="SUPFAM" id="SSF52540">
    <property type="entry name" value="P-loop containing nucleoside triphosphate hydrolases"/>
    <property type="match status" value="1"/>
</dbReference>
<keyword evidence="4" id="KW-0067">ATP-binding</keyword>
<evidence type="ECO:0000256" key="5">
    <source>
        <dbReference type="ARBA" id="ARBA00034923"/>
    </source>
</evidence>
<evidence type="ECO:0000259" key="6">
    <source>
        <dbReference type="Pfam" id="PF00580"/>
    </source>
</evidence>
<dbReference type="Gene3D" id="3.40.50.300">
    <property type="entry name" value="P-loop containing nucleotide triphosphate hydrolases"/>
    <property type="match status" value="2"/>
</dbReference>
<dbReference type="InterPro" id="IPR027417">
    <property type="entry name" value="P-loop_NTPase"/>
</dbReference>
<dbReference type="PANTHER" id="PTHR11070:SF2">
    <property type="entry name" value="ATP-DEPENDENT DNA HELICASE SRS2"/>
    <property type="match status" value="1"/>
</dbReference>
<dbReference type="InterPro" id="IPR014016">
    <property type="entry name" value="UvrD-like_ATP-bd"/>
</dbReference>
<name>A0ABY7Y3L4_9GAMM</name>
<evidence type="ECO:0000259" key="7">
    <source>
        <dbReference type="Pfam" id="PF13538"/>
    </source>
</evidence>
<keyword evidence="9" id="KW-1185">Reference proteome</keyword>
<evidence type="ECO:0000313" key="8">
    <source>
        <dbReference type="EMBL" id="WDM64556.1"/>
    </source>
</evidence>
<evidence type="ECO:0000256" key="1">
    <source>
        <dbReference type="ARBA" id="ARBA00022741"/>
    </source>
</evidence>
<evidence type="ECO:0000256" key="3">
    <source>
        <dbReference type="ARBA" id="ARBA00022806"/>
    </source>
</evidence>
<keyword evidence="2" id="KW-0378">Hydrolase</keyword>
<dbReference type="Pfam" id="PF13538">
    <property type="entry name" value="UvrD_C_2"/>
    <property type="match status" value="1"/>
</dbReference>
<keyword evidence="3 8" id="KW-0347">Helicase</keyword>
<gene>
    <name evidence="8" type="ORF">K5L94_04505</name>
</gene>
<dbReference type="EMBL" id="CP082270">
    <property type="protein sequence ID" value="WDM64556.1"/>
    <property type="molecule type" value="Genomic_DNA"/>
</dbReference>
<dbReference type="CDD" id="cd18809">
    <property type="entry name" value="SF1_C_RecD"/>
    <property type="match status" value="1"/>
</dbReference>
<dbReference type="InterPro" id="IPR000212">
    <property type="entry name" value="DNA_helicase_UvrD/REP"/>
</dbReference>